<dbReference type="CDD" id="cd02440">
    <property type="entry name" value="AdoMet_MTases"/>
    <property type="match status" value="1"/>
</dbReference>
<gene>
    <name evidence="2" type="ORF">DI564_14150</name>
</gene>
<comment type="caution">
    <text evidence="2">The sequence shown here is derived from an EMBL/GenBank/DDBJ whole genome shotgun (WGS) entry which is preliminary data.</text>
</comment>
<name>A0A2W5K4N8_9GAMM</name>
<proteinExistence type="predicted"/>
<dbReference type="GO" id="GO:0008168">
    <property type="term" value="F:methyltransferase activity"/>
    <property type="evidence" value="ECO:0007669"/>
    <property type="project" value="UniProtKB-KW"/>
</dbReference>
<evidence type="ECO:0000313" key="2">
    <source>
        <dbReference type="EMBL" id="PZQ12096.1"/>
    </source>
</evidence>
<dbReference type="Pfam" id="PF13649">
    <property type="entry name" value="Methyltransf_25"/>
    <property type="match status" value="1"/>
</dbReference>
<dbReference type="Gene3D" id="3.40.50.150">
    <property type="entry name" value="Vaccinia Virus protein VP39"/>
    <property type="match status" value="1"/>
</dbReference>
<evidence type="ECO:0000313" key="3">
    <source>
        <dbReference type="Proteomes" id="UP000249046"/>
    </source>
</evidence>
<dbReference type="InterPro" id="IPR029063">
    <property type="entry name" value="SAM-dependent_MTases_sf"/>
</dbReference>
<dbReference type="EMBL" id="QFPO01000014">
    <property type="protein sequence ID" value="PZQ12096.1"/>
    <property type="molecule type" value="Genomic_DNA"/>
</dbReference>
<organism evidence="2 3">
    <name type="scientific">Rhodanobacter denitrificans</name>
    <dbReference type="NCBI Taxonomy" id="666685"/>
    <lineage>
        <taxon>Bacteria</taxon>
        <taxon>Pseudomonadati</taxon>
        <taxon>Pseudomonadota</taxon>
        <taxon>Gammaproteobacteria</taxon>
        <taxon>Lysobacterales</taxon>
        <taxon>Rhodanobacteraceae</taxon>
        <taxon>Rhodanobacter</taxon>
    </lineage>
</organism>
<dbReference type="InterPro" id="IPR041698">
    <property type="entry name" value="Methyltransf_25"/>
</dbReference>
<sequence length="217" mass="23551">MSHFRRKASAATCESPVAWTFFRQWLKNPLSMAAFSPSGKQLAKAMVSQLPVGARRVIELGGGTGVFTRALLEHGIAPADLMVVELNEALHRLLQHRFPGVQVIRGDARELADLATRTHFLDQGPADAVVSGLGLLSMSRSMQRDILRSAFSVLAPHGRLIQFTYGPASPVSRELLAELGLSARRGSVAWINVPPATVYTYTRNRSTAVPARAPASR</sequence>
<dbReference type="GO" id="GO:0032259">
    <property type="term" value="P:methylation"/>
    <property type="evidence" value="ECO:0007669"/>
    <property type="project" value="UniProtKB-KW"/>
</dbReference>
<protein>
    <submittedName>
        <fullName evidence="2">Methyltransferase type 12</fullName>
    </submittedName>
</protein>
<accession>A0A2W5K4N8</accession>
<reference evidence="2 3" key="1">
    <citation type="submission" date="2017-08" db="EMBL/GenBank/DDBJ databases">
        <title>Infants hospitalized years apart are colonized by the same room-sourced microbial strains.</title>
        <authorList>
            <person name="Brooks B."/>
            <person name="Olm M.R."/>
            <person name="Firek B.A."/>
            <person name="Baker R."/>
            <person name="Thomas B.C."/>
            <person name="Morowitz M.J."/>
            <person name="Banfield J.F."/>
        </authorList>
    </citation>
    <scope>NUCLEOTIDE SEQUENCE [LARGE SCALE GENOMIC DNA]</scope>
    <source>
        <strain evidence="2">S2_005_003_R2_42</strain>
    </source>
</reference>
<evidence type="ECO:0000259" key="1">
    <source>
        <dbReference type="Pfam" id="PF13649"/>
    </source>
</evidence>
<feature type="domain" description="Methyltransferase" evidence="1">
    <location>
        <begin position="57"/>
        <end position="158"/>
    </location>
</feature>
<keyword evidence="2" id="KW-0808">Transferase</keyword>
<keyword evidence="2" id="KW-0489">Methyltransferase</keyword>
<dbReference type="Proteomes" id="UP000249046">
    <property type="component" value="Unassembled WGS sequence"/>
</dbReference>
<dbReference type="AlphaFoldDB" id="A0A2W5K4N8"/>
<dbReference type="SUPFAM" id="SSF53335">
    <property type="entry name" value="S-adenosyl-L-methionine-dependent methyltransferases"/>
    <property type="match status" value="1"/>
</dbReference>